<gene>
    <name evidence="2" type="ORF">EVAR_78448_1</name>
</gene>
<feature type="region of interest" description="Disordered" evidence="1">
    <location>
        <begin position="69"/>
        <end position="94"/>
    </location>
</feature>
<evidence type="ECO:0000313" key="3">
    <source>
        <dbReference type="Proteomes" id="UP000299102"/>
    </source>
</evidence>
<evidence type="ECO:0000256" key="1">
    <source>
        <dbReference type="SAM" id="MobiDB-lite"/>
    </source>
</evidence>
<sequence length="164" mass="18337">MLFQLHNRQLTDNFRVNVGITATSPYARRAHGGPARARRDARGRTFLSIGAGRCLRMGCQLWAMGKSSLKDNSDTSRPVTPHTRTLSGKQKRPHLKARALKSHYLANESETAQPCVNILCGFYVKQPMRPMAAPPSDVRFEEASADERKPPSRVLIHVFDIILS</sequence>
<reference evidence="2 3" key="1">
    <citation type="journal article" date="2019" name="Commun. Biol.">
        <title>The bagworm genome reveals a unique fibroin gene that provides high tensile strength.</title>
        <authorList>
            <person name="Kono N."/>
            <person name="Nakamura H."/>
            <person name="Ohtoshi R."/>
            <person name="Tomita M."/>
            <person name="Numata K."/>
            <person name="Arakawa K."/>
        </authorList>
    </citation>
    <scope>NUCLEOTIDE SEQUENCE [LARGE SCALE GENOMIC DNA]</scope>
</reference>
<evidence type="ECO:0000313" key="2">
    <source>
        <dbReference type="EMBL" id="GBP18980.1"/>
    </source>
</evidence>
<organism evidence="2 3">
    <name type="scientific">Eumeta variegata</name>
    <name type="common">Bagworm moth</name>
    <name type="synonym">Eumeta japonica</name>
    <dbReference type="NCBI Taxonomy" id="151549"/>
    <lineage>
        <taxon>Eukaryota</taxon>
        <taxon>Metazoa</taxon>
        <taxon>Ecdysozoa</taxon>
        <taxon>Arthropoda</taxon>
        <taxon>Hexapoda</taxon>
        <taxon>Insecta</taxon>
        <taxon>Pterygota</taxon>
        <taxon>Neoptera</taxon>
        <taxon>Endopterygota</taxon>
        <taxon>Lepidoptera</taxon>
        <taxon>Glossata</taxon>
        <taxon>Ditrysia</taxon>
        <taxon>Tineoidea</taxon>
        <taxon>Psychidae</taxon>
        <taxon>Oiketicinae</taxon>
        <taxon>Eumeta</taxon>
    </lineage>
</organism>
<keyword evidence="3" id="KW-1185">Reference proteome</keyword>
<proteinExistence type="predicted"/>
<feature type="compositionally biased region" description="Polar residues" evidence="1">
    <location>
        <begin position="75"/>
        <end position="88"/>
    </location>
</feature>
<accession>A0A4C1TYA4</accession>
<comment type="caution">
    <text evidence="2">The sequence shown here is derived from an EMBL/GenBank/DDBJ whole genome shotgun (WGS) entry which is preliminary data.</text>
</comment>
<dbReference type="AlphaFoldDB" id="A0A4C1TYA4"/>
<dbReference type="EMBL" id="BGZK01000103">
    <property type="protein sequence ID" value="GBP18980.1"/>
    <property type="molecule type" value="Genomic_DNA"/>
</dbReference>
<name>A0A4C1TYA4_EUMVA</name>
<protein>
    <submittedName>
        <fullName evidence="2">Uncharacterized protein</fullName>
    </submittedName>
</protein>
<dbReference type="Proteomes" id="UP000299102">
    <property type="component" value="Unassembled WGS sequence"/>
</dbReference>